<feature type="region of interest" description="Disordered" evidence="1">
    <location>
        <begin position="242"/>
        <end position="403"/>
    </location>
</feature>
<dbReference type="Proteomes" id="UP001177023">
    <property type="component" value="Unassembled WGS sequence"/>
</dbReference>
<protein>
    <submittedName>
        <fullName evidence="2">Uncharacterized protein</fullName>
    </submittedName>
</protein>
<organism evidence="2 3">
    <name type="scientific">Mesorhabditis spiculigera</name>
    <dbReference type="NCBI Taxonomy" id="96644"/>
    <lineage>
        <taxon>Eukaryota</taxon>
        <taxon>Metazoa</taxon>
        <taxon>Ecdysozoa</taxon>
        <taxon>Nematoda</taxon>
        <taxon>Chromadorea</taxon>
        <taxon>Rhabditida</taxon>
        <taxon>Rhabditina</taxon>
        <taxon>Rhabditomorpha</taxon>
        <taxon>Rhabditoidea</taxon>
        <taxon>Rhabditidae</taxon>
        <taxon>Mesorhabditinae</taxon>
        <taxon>Mesorhabditis</taxon>
    </lineage>
</organism>
<accession>A0AA36D2U4</accession>
<feature type="non-terminal residue" evidence="2">
    <location>
        <position position="470"/>
    </location>
</feature>
<evidence type="ECO:0000313" key="3">
    <source>
        <dbReference type="Proteomes" id="UP001177023"/>
    </source>
</evidence>
<sequence length="470" mass="51155">MGAHSLSEAFNADDEALLQYLLAVKRHAAAVNKFSEADFLVRIFSKRAADGAHMREELVHNAWDMLDFPNLHNDAWAPEARTKKTETLNLAAFPDLLQELPPELHKAIQDSYHLASTSEALCLDGLKKAMKPYRTERTRRLREVEAAQKAVDLAWQSYKDKYKAREVRLATELGAGVCAETLYRDAAEIPKGASMMVITIINPMPLPFGGFVLAPPAVVPEAGHQVRQADGWLDSWINVSAADDSSTQSHKDTTASGGRAPRTQLVFNMQEDEVQYSGESEDEKNNGYEGSDEATNAARSLPGNKMTRKGATPPTPARKGDIEELHSGYEQSDQKEHEKPDDAQSPPGEEMTLNAGVTPPTPQVEQDGTDRELLVDDGAGGQDGHVTTDPDTTSDNATQPNARGGPRYFAGRCIICMPGVGDQQTSLKFARPLCKPHVRKFARLLERVATNPNCAPGCGGNGGKLAVLDC</sequence>
<name>A0AA36D2U4_9BILA</name>
<keyword evidence="3" id="KW-1185">Reference proteome</keyword>
<feature type="compositionally biased region" description="Polar residues" evidence="1">
    <location>
        <begin position="389"/>
        <end position="401"/>
    </location>
</feature>
<evidence type="ECO:0000313" key="2">
    <source>
        <dbReference type="EMBL" id="CAJ0580033.1"/>
    </source>
</evidence>
<gene>
    <name evidence="2" type="ORF">MSPICULIGERA_LOCUS18236</name>
</gene>
<proteinExistence type="predicted"/>
<reference evidence="2" key="1">
    <citation type="submission" date="2023-06" db="EMBL/GenBank/DDBJ databases">
        <authorList>
            <person name="Delattre M."/>
        </authorList>
    </citation>
    <scope>NUCLEOTIDE SEQUENCE</scope>
    <source>
        <strain evidence="2">AF72</strain>
    </source>
</reference>
<evidence type="ECO:0000256" key="1">
    <source>
        <dbReference type="SAM" id="MobiDB-lite"/>
    </source>
</evidence>
<feature type="compositionally biased region" description="Basic and acidic residues" evidence="1">
    <location>
        <begin position="318"/>
        <end position="342"/>
    </location>
</feature>
<dbReference type="EMBL" id="CATQJA010002659">
    <property type="protein sequence ID" value="CAJ0580033.1"/>
    <property type="molecule type" value="Genomic_DNA"/>
</dbReference>
<feature type="compositionally biased region" description="Acidic residues" evidence="1">
    <location>
        <begin position="270"/>
        <end position="282"/>
    </location>
</feature>
<comment type="caution">
    <text evidence="2">The sequence shown here is derived from an EMBL/GenBank/DDBJ whole genome shotgun (WGS) entry which is preliminary data.</text>
</comment>
<dbReference type="AlphaFoldDB" id="A0AA36D2U4"/>